<protein>
    <recommendedName>
        <fullName evidence="4">DDE-1 domain-containing protein</fullName>
    </recommendedName>
</protein>
<dbReference type="GO" id="GO:0003677">
    <property type="term" value="F:DNA binding"/>
    <property type="evidence" value="ECO:0007669"/>
    <property type="project" value="TreeGrafter"/>
</dbReference>
<organism evidence="2 3">
    <name type="scientific">Meganyctiphanes norvegica</name>
    <name type="common">Northern krill</name>
    <name type="synonym">Thysanopoda norvegica</name>
    <dbReference type="NCBI Taxonomy" id="48144"/>
    <lineage>
        <taxon>Eukaryota</taxon>
        <taxon>Metazoa</taxon>
        <taxon>Ecdysozoa</taxon>
        <taxon>Arthropoda</taxon>
        <taxon>Crustacea</taxon>
        <taxon>Multicrustacea</taxon>
        <taxon>Malacostraca</taxon>
        <taxon>Eumalacostraca</taxon>
        <taxon>Eucarida</taxon>
        <taxon>Euphausiacea</taxon>
        <taxon>Euphausiidae</taxon>
        <taxon>Meganyctiphanes</taxon>
    </lineage>
</organism>
<feature type="region of interest" description="Disordered" evidence="1">
    <location>
        <begin position="507"/>
        <end position="538"/>
    </location>
</feature>
<reference evidence="2 3" key="1">
    <citation type="submission" date="2024-05" db="EMBL/GenBank/DDBJ databases">
        <authorList>
            <person name="Wallberg A."/>
        </authorList>
    </citation>
    <scope>NUCLEOTIDE SEQUENCE [LARGE SCALE GENOMIC DNA]</scope>
</reference>
<name>A0AAV2PH50_MEGNR</name>
<evidence type="ECO:0000313" key="2">
    <source>
        <dbReference type="EMBL" id="CAL4058768.1"/>
    </source>
</evidence>
<dbReference type="GO" id="GO:0005634">
    <property type="term" value="C:nucleus"/>
    <property type="evidence" value="ECO:0007669"/>
    <property type="project" value="TreeGrafter"/>
</dbReference>
<dbReference type="Proteomes" id="UP001497623">
    <property type="component" value="Unassembled WGS sequence"/>
</dbReference>
<comment type="caution">
    <text evidence="2">The sequence shown here is derived from an EMBL/GenBank/DDBJ whole genome shotgun (WGS) entry which is preliminary data.</text>
</comment>
<keyword evidence="3" id="KW-1185">Reference proteome</keyword>
<dbReference type="EMBL" id="CAXKWB010000038">
    <property type="protein sequence ID" value="CAL4058768.1"/>
    <property type="molecule type" value="Genomic_DNA"/>
</dbReference>
<evidence type="ECO:0008006" key="4">
    <source>
        <dbReference type="Google" id="ProtNLM"/>
    </source>
</evidence>
<accession>A0AAV2PH50</accession>
<proteinExistence type="predicted"/>
<gene>
    <name evidence="2" type="ORF">MNOR_LOCUS212</name>
</gene>
<dbReference type="PANTHER" id="PTHR19303">
    <property type="entry name" value="TRANSPOSON"/>
    <property type="match status" value="1"/>
</dbReference>
<evidence type="ECO:0000256" key="1">
    <source>
        <dbReference type="SAM" id="MobiDB-lite"/>
    </source>
</evidence>
<feature type="compositionally biased region" description="Acidic residues" evidence="1">
    <location>
        <begin position="522"/>
        <end position="538"/>
    </location>
</feature>
<dbReference type="AlphaFoldDB" id="A0AAV2PH50"/>
<feature type="non-terminal residue" evidence="2">
    <location>
        <position position="1"/>
    </location>
</feature>
<dbReference type="InterPro" id="IPR050863">
    <property type="entry name" value="CenT-Element_Derived"/>
</dbReference>
<sequence length="538" mass="61233">FRLTRRGESYTVRCIAMDLNIPIQTLRDTLNREPLEDGYPRIGRTNADKMLLSKSEELVIYNWIVDSQNRAHPVTKRMIIKAVKCLLTNENDARDNYKKDSAHRAWLSGYLTRFKDRISLRNVDVLTSNRLAVTKQHILQWFSDVRTTMKQKDIWDVISEPSRVFNFDETGFQMGEKSNKVLAKRGTKHVYEELPTNFKKTLTVLALVNANGMGPPPLVVYPRKTLPASIRANISRNHIVNQGLDSYFCGHNSTGYITFELLFEYLVNGFTRWLKSSNIKLPVIVFADWHETRCNYYLATALNKAGIHLFGLIPNPSFLGLIPNATQMVQPLDLSFFKPFKVEYKRRAEAWRRENGMASINLVTFPSIALPSYSFCLQKDSIRNGFRKSGIHPWNPDAVDYSRAAAIEAQAQVPDPLQGVDIAGRVHRGTDAYKTPSLCVETQTEWWGHCRHDPGVMLTSLDDDVIHRKRLSDMLCILNGRAMAFSRGLGFSIVTARTPEQILKAKKDELARAKKAQATQQAEEDPDDPDDPDDPSET</sequence>
<evidence type="ECO:0000313" key="3">
    <source>
        <dbReference type="Proteomes" id="UP001497623"/>
    </source>
</evidence>